<dbReference type="RefSeq" id="WP_184264920.1">
    <property type="nucleotide sequence ID" value="NZ_JACIIX010000014.1"/>
</dbReference>
<proteinExistence type="predicted"/>
<sequence>MTSIKERLQESLQEATPAGRNIANYMLANLTELPFETAATLALKVGVSELTVGRFCRSLGFRHFKELKALLKADLGDSPWLVGDRLQEFEGRTRAGDREQARGLELEISAIVRVHEIAHSPEFATFIKRIASRKRVLVAGFQTERGVASLLVHQLQYLRDGITLVDMTAGNFVDVLLTDPSEIMLVILDTRRYSRLSHLLAVDAKAHGIPVSVISDTFCDWSPSQADEVFLVPTVLNHFWDSLGPMVSLVQLTVNAVFSELGAGVEERLNKMAECYKKYTGYSTAIPK</sequence>
<dbReference type="GO" id="GO:1901135">
    <property type="term" value="P:carbohydrate derivative metabolic process"/>
    <property type="evidence" value="ECO:0007669"/>
    <property type="project" value="InterPro"/>
</dbReference>
<comment type="caution">
    <text evidence="2">The sequence shown here is derived from an EMBL/GenBank/DDBJ whole genome shotgun (WGS) entry which is preliminary data.</text>
</comment>
<dbReference type="InterPro" id="IPR036388">
    <property type="entry name" value="WH-like_DNA-bd_sf"/>
</dbReference>
<dbReference type="GO" id="GO:0003700">
    <property type="term" value="F:DNA-binding transcription factor activity"/>
    <property type="evidence" value="ECO:0007669"/>
    <property type="project" value="InterPro"/>
</dbReference>
<dbReference type="SUPFAM" id="SSF46689">
    <property type="entry name" value="Homeodomain-like"/>
    <property type="match status" value="1"/>
</dbReference>
<dbReference type="Proteomes" id="UP000544872">
    <property type="component" value="Unassembled WGS sequence"/>
</dbReference>
<protein>
    <submittedName>
        <fullName evidence="2">DNA-binding MurR/RpiR family transcriptional regulator</fullName>
    </submittedName>
</protein>
<dbReference type="InterPro" id="IPR046348">
    <property type="entry name" value="SIS_dom_sf"/>
</dbReference>
<dbReference type="GO" id="GO:0003677">
    <property type="term" value="F:DNA binding"/>
    <property type="evidence" value="ECO:0007669"/>
    <property type="project" value="UniProtKB-KW"/>
</dbReference>
<keyword evidence="3" id="KW-1185">Reference proteome</keyword>
<dbReference type="Gene3D" id="1.10.10.10">
    <property type="entry name" value="Winged helix-like DNA-binding domain superfamily/Winged helix DNA-binding domain"/>
    <property type="match status" value="1"/>
</dbReference>
<evidence type="ECO:0000313" key="2">
    <source>
        <dbReference type="EMBL" id="MBB6211811.1"/>
    </source>
</evidence>
<dbReference type="PANTHER" id="PTHR30514:SF18">
    <property type="entry name" value="RPIR-FAMILY TRANSCRIPTIONAL REGULATOR"/>
    <property type="match status" value="1"/>
</dbReference>
<dbReference type="AlphaFoldDB" id="A0A7W9ZHY6"/>
<dbReference type="PANTHER" id="PTHR30514">
    <property type="entry name" value="GLUCOKINASE"/>
    <property type="match status" value="1"/>
</dbReference>
<reference evidence="2 3" key="1">
    <citation type="submission" date="2020-08" db="EMBL/GenBank/DDBJ databases">
        <title>Genomic Encyclopedia of Type Strains, Phase IV (KMG-IV): sequencing the most valuable type-strain genomes for metagenomic binning, comparative biology and taxonomic classification.</title>
        <authorList>
            <person name="Goeker M."/>
        </authorList>
    </citation>
    <scope>NUCLEOTIDE SEQUENCE [LARGE SCALE GENOMIC DNA]</scope>
    <source>
        <strain evidence="2 3">DSM 11590</strain>
    </source>
</reference>
<dbReference type="Pfam" id="PF01418">
    <property type="entry name" value="HTH_6"/>
    <property type="match status" value="1"/>
</dbReference>
<keyword evidence="2" id="KW-0238">DNA-binding</keyword>
<feature type="domain" description="HTH rpiR-type" evidence="1">
    <location>
        <begin position="2"/>
        <end position="78"/>
    </location>
</feature>
<dbReference type="InterPro" id="IPR047640">
    <property type="entry name" value="RpiR-like"/>
</dbReference>
<dbReference type="SUPFAM" id="SSF53697">
    <property type="entry name" value="SIS domain"/>
    <property type="match status" value="1"/>
</dbReference>
<accession>A0A7W9ZHY6</accession>
<dbReference type="Gene3D" id="3.40.50.10490">
    <property type="entry name" value="Glucose-6-phosphate isomerase like protein, domain 1"/>
    <property type="match status" value="1"/>
</dbReference>
<dbReference type="EMBL" id="JACIIX010000014">
    <property type="protein sequence ID" value="MBB6211811.1"/>
    <property type="molecule type" value="Genomic_DNA"/>
</dbReference>
<dbReference type="InterPro" id="IPR009057">
    <property type="entry name" value="Homeodomain-like_sf"/>
</dbReference>
<organism evidence="2 3">
    <name type="scientific">Novispirillum itersonii</name>
    <name type="common">Aquaspirillum itersonii</name>
    <dbReference type="NCBI Taxonomy" id="189"/>
    <lineage>
        <taxon>Bacteria</taxon>
        <taxon>Pseudomonadati</taxon>
        <taxon>Pseudomonadota</taxon>
        <taxon>Alphaproteobacteria</taxon>
        <taxon>Rhodospirillales</taxon>
        <taxon>Novispirillaceae</taxon>
        <taxon>Novispirillum</taxon>
    </lineage>
</organism>
<evidence type="ECO:0000259" key="1">
    <source>
        <dbReference type="PROSITE" id="PS51071"/>
    </source>
</evidence>
<dbReference type="GO" id="GO:0097367">
    <property type="term" value="F:carbohydrate derivative binding"/>
    <property type="evidence" value="ECO:0007669"/>
    <property type="project" value="InterPro"/>
</dbReference>
<evidence type="ECO:0000313" key="3">
    <source>
        <dbReference type="Proteomes" id="UP000544872"/>
    </source>
</evidence>
<gene>
    <name evidence="2" type="ORF">FHS48_003255</name>
</gene>
<dbReference type="PROSITE" id="PS51071">
    <property type="entry name" value="HTH_RPIR"/>
    <property type="match status" value="1"/>
</dbReference>
<name>A0A7W9ZHY6_NOVIT</name>
<dbReference type="InterPro" id="IPR000281">
    <property type="entry name" value="HTH_RpiR"/>
</dbReference>